<dbReference type="PATRIC" id="fig|1281200.3.peg.2819"/>
<evidence type="ECO:0000313" key="1">
    <source>
        <dbReference type="EMBL" id="EQX25422.1"/>
    </source>
</evidence>
<dbReference type="AlphaFoldDB" id="A0A0E2LF35"/>
<dbReference type="EMBL" id="AWBU01000022">
    <property type="protein sequence ID" value="EQX25422.1"/>
    <property type="molecule type" value="Genomic_DNA"/>
</dbReference>
<proteinExistence type="predicted"/>
<dbReference type="RefSeq" id="WP_001244285.1">
    <property type="nucleotide sequence ID" value="NZ_KE701777.1"/>
</dbReference>
<sequence>MRNIIELEQISEELKKHELLQPPFIAEGKLISDFSKRVECYLELIDSIRNKYPDNEIIKQVKIRTKSIIYLSDKIIETLKLFLIGNVKEAYKKFDLAITKSSMHTHLYKMTVPLTKLCNPHTPLFRVRKSECILKQREELFHIPFKNRHLVSAQRFSVSGLPCLYLGTSIFVCWQEMGKPDFDKLYISSFISDKENSNIRILDLGYNLTSALRTKPGDLWYSFEQGSDDDYDLNNDNFMDQINDKISKLIAWPLVLACNYTKDNENASFNKEYIIPNLLMQWISSDRNKNISGISYRSTKILNQKDSDIGINVIIPPKIENIVETNDTHCPVLKKIFRVTNPVSWTVFSTLEATPYLYKNNFNFSTYNPAKGWIEDFDESLVEHYENTTFRKVELLIHQMMKYEYLK</sequence>
<evidence type="ECO:0008006" key="3">
    <source>
        <dbReference type="Google" id="ProtNLM"/>
    </source>
</evidence>
<protein>
    <recommendedName>
        <fullName evidence="3">RES domain-containing protein</fullName>
    </recommendedName>
</protein>
<name>A0A0E2LF35_ECOU3</name>
<dbReference type="Proteomes" id="UP000016035">
    <property type="component" value="Unassembled WGS sequence"/>
</dbReference>
<evidence type="ECO:0000313" key="2">
    <source>
        <dbReference type="Proteomes" id="UP000016035"/>
    </source>
</evidence>
<reference evidence="2" key="1">
    <citation type="submission" date="2013-07" db="EMBL/GenBank/DDBJ databases">
        <title>The genome sequence of Escherichia coli UMEA 3162-1.</title>
        <authorList>
            <consortium name="The Broad Institute Genome Sequencing Platform"/>
            <consortium name="The Broad Institute Genome Sequencing Center for Infectious Disease"/>
            <person name="Feldgarden M."/>
            <person name="Frimodt-Moller N."/>
            <person name="Leihof R.F."/>
            <person name="Rasmussen L."/>
            <person name="Young S.K."/>
            <person name="Zeng Q."/>
            <person name="Gargeya S."/>
            <person name="Abouelleil A."/>
            <person name="Alvarado L."/>
            <person name="Berlin A.M."/>
            <person name="Chapman S.B."/>
            <person name="Gainer-Dewar J."/>
            <person name="Goldberg J."/>
            <person name="Gnerre S."/>
            <person name="Griggs A."/>
            <person name="Gujja S."/>
            <person name="Hansen M."/>
            <person name="Howarth C."/>
            <person name="Imamovic A."/>
            <person name="Larimer J."/>
            <person name="McCowan C."/>
            <person name="Murphy C."/>
            <person name="Pearson M."/>
            <person name="Poon T."/>
            <person name="Priest M."/>
            <person name="Roberts A."/>
            <person name="Saif S."/>
            <person name="Shea T."/>
            <person name="Sykes S."/>
            <person name="Wortman J."/>
            <person name="Nusbaum C."/>
            <person name="Birren B."/>
        </authorList>
    </citation>
    <scope>NUCLEOTIDE SEQUENCE [LARGE SCALE GENOMIC DNA]</scope>
    <source>
        <strain evidence="2">UMEA 3162-1</strain>
    </source>
</reference>
<gene>
    <name evidence="1" type="ORF">G925_02722</name>
</gene>
<dbReference type="HOGENOM" id="CLU_049419_0_0_6"/>
<accession>A0A0E2LF35</accession>
<organism evidence="1 2">
    <name type="scientific">Escherichia coli (strain UMEA 3162-1)</name>
    <dbReference type="NCBI Taxonomy" id="1281200"/>
    <lineage>
        <taxon>Bacteria</taxon>
        <taxon>Pseudomonadati</taxon>
        <taxon>Pseudomonadota</taxon>
        <taxon>Gammaproteobacteria</taxon>
        <taxon>Enterobacterales</taxon>
        <taxon>Enterobacteriaceae</taxon>
        <taxon>Escherichia</taxon>
    </lineage>
</organism>
<comment type="caution">
    <text evidence="1">The sequence shown here is derived from an EMBL/GenBank/DDBJ whole genome shotgun (WGS) entry which is preliminary data.</text>
</comment>